<dbReference type="InterPro" id="IPR018490">
    <property type="entry name" value="cNMP-bd_dom_sf"/>
</dbReference>
<dbReference type="PANTHER" id="PTHR35201:SF4">
    <property type="entry name" value="BETA-PINACENE SYNTHASE-RELATED"/>
    <property type="match status" value="1"/>
</dbReference>
<keyword evidence="1" id="KW-0479">Metal-binding</keyword>
<evidence type="ECO:0000313" key="3">
    <source>
        <dbReference type="Proteomes" id="UP000199673"/>
    </source>
</evidence>
<dbReference type="Proteomes" id="UP000199673">
    <property type="component" value="Unassembled WGS sequence"/>
</dbReference>
<dbReference type="GO" id="GO:0016301">
    <property type="term" value="F:kinase activity"/>
    <property type="evidence" value="ECO:0007669"/>
    <property type="project" value="UniProtKB-KW"/>
</dbReference>
<dbReference type="Pfam" id="PF19086">
    <property type="entry name" value="Terpene_syn_C_2"/>
    <property type="match status" value="1"/>
</dbReference>
<dbReference type="OrthoDB" id="2989600at2"/>
<keyword evidence="2" id="KW-0418">Kinase</keyword>
<dbReference type="SFLD" id="SFLDS00005">
    <property type="entry name" value="Isoprenoid_Synthase_Type_I"/>
    <property type="match status" value="1"/>
</dbReference>
<sequence>MKIDMDWSPVHLKPLLDYIKKVSEEEYALLSPYIEIETSKPGEVLLKSGATEIESRFILQGMVGKFYLGKLERLYVQGDVCVEMESYSNQLPSRFELKVLQQARFTRLPYKNANLILEKYHQFEDLSEELYRLFRYREEEWKAVSMFPFEQARTALNKHYPGFESILTQKQLADLLGVDRKTITRHNHKEYAEAKLKRIIRYYKSNLKYPFESRVHNEVDKLDAQTLVWGGIIHRLFSGTRDESKYKKLRLTWLSARLYPDASWEKLTWIARLYALLFAMDDFTDQLPEGIKAEVWGEISCGFYGVLEGDNCMILPKSIMAYRNAFYELWMKLPRLVNHDPSYLDYLRDEIQLYLKSNTWEAENRDRKVIPTMEDYLVQRPFFSGGQLSISLTPLAMDCEYSEIKDAFTKSKAIRSLAAKLIFITNDLFSYEKEKGVGDFHNLMILKIHHEQIKEDRAREEIMKYHRQTLLEFTTQAEVFRKSKSPTEQELLKQIEYKISGAASWSLYDTSRYHKLFNEEE</sequence>
<evidence type="ECO:0000256" key="1">
    <source>
        <dbReference type="RuleBase" id="RU366034"/>
    </source>
</evidence>
<dbReference type="SFLD" id="SFLDG01020">
    <property type="entry name" value="Terpene_Cyclase_Like_2"/>
    <property type="match status" value="1"/>
</dbReference>
<proteinExistence type="inferred from homology"/>
<gene>
    <name evidence="2" type="ORF">SAMN04489724_3002</name>
</gene>
<name>A0A1I7CA52_9BACT</name>
<keyword evidence="2" id="KW-0808">Transferase</keyword>
<evidence type="ECO:0000313" key="2">
    <source>
        <dbReference type="EMBL" id="SFT96277.1"/>
    </source>
</evidence>
<keyword evidence="1" id="KW-0456">Lyase</keyword>
<dbReference type="InterPro" id="IPR008949">
    <property type="entry name" value="Isoprenoid_synthase_dom_sf"/>
</dbReference>
<organism evidence="2 3">
    <name type="scientific">Algoriphagus locisalis</name>
    <dbReference type="NCBI Taxonomy" id="305507"/>
    <lineage>
        <taxon>Bacteria</taxon>
        <taxon>Pseudomonadati</taxon>
        <taxon>Bacteroidota</taxon>
        <taxon>Cytophagia</taxon>
        <taxon>Cytophagales</taxon>
        <taxon>Cyclobacteriaceae</taxon>
        <taxon>Algoriphagus</taxon>
    </lineage>
</organism>
<dbReference type="EC" id="4.2.3.-" evidence="1"/>
<accession>A0A1I7CA52</accession>
<dbReference type="RefSeq" id="WP_091694778.1">
    <property type="nucleotide sequence ID" value="NZ_FPBF01000004.1"/>
</dbReference>
<dbReference type="AlphaFoldDB" id="A0A1I7CA52"/>
<dbReference type="STRING" id="305507.SAMN04489724_3002"/>
<dbReference type="SMR" id="A0A1I7CA52"/>
<comment type="cofactor">
    <cofactor evidence="1">
        <name>Mg(2+)</name>
        <dbReference type="ChEBI" id="CHEBI:18420"/>
    </cofactor>
</comment>
<comment type="similarity">
    <text evidence="1">Belongs to the terpene synthase family.</text>
</comment>
<dbReference type="SUPFAM" id="SSF51206">
    <property type="entry name" value="cAMP-binding domain-like"/>
    <property type="match status" value="1"/>
</dbReference>
<dbReference type="GO" id="GO:0010333">
    <property type="term" value="F:terpene synthase activity"/>
    <property type="evidence" value="ECO:0007669"/>
    <property type="project" value="InterPro"/>
</dbReference>
<dbReference type="InterPro" id="IPR014710">
    <property type="entry name" value="RmlC-like_jellyroll"/>
</dbReference>
<dbReference type="EMBL" id="FPBF01000004">
    <property type="protein sequence ID" value="SFT96277.1"/>
    <property type="molecule type" value="Genomic_DNA"/>
</dbReference>
<dbReference type="Gene3D" id="1.10.600.10">
    <property type="entry name" value="Farnesyl Diphosphate Synthase"/>
    <property type="match status" value="1"/>
</dbReference>
<dbReference type="SUPFAM" id="SSF48576">
    <property type="entry name" value="Terpenoid synthases"/>
    <property type="match status" value="1"/>
</dbReference>
<dbReference type="PANTHER" id="PTHR35201">
    <property type="entry name" value="TERPENE SYNTHASE"/>
    <property type="match status" value="1"/>
</dbReference>
<protein>
    <recommendedName>
        <fullName evidence="1">Terpene synthase</fullName>
        <ecNumber evidence="1">4.2.3.-</ecNumber>
    </recommendedName>
</protein>
<keyword evidence="3" id="KW-1185">Reference proteome</keyword>
<dbReference type="GO" id="GO:0046872">
    <property type="term" value="F:metal ion binding"/>
    <property type="evidence" value="ECO:0007669"/>
    <property type="project" value="UniProtKB-KW"/>
</dbReference>
<keyword evidence="1" id="KW-0460">Magnesium</keyword>
<reference evidence="3" key="1">
    <citation type="submission" date="2016-10" db="EMBL/GenBank/DDBJ databases">
        <authorList>
            <person name="Varghese N."/>
            <person name="Submissions S."/>
        </authorList>
    </citation>
    <scope>NUCLEOTIDE SEQUENCE [LARGE SCALE GENOMIC DNA]</scope>
    <source>
        <strain evidence="3">DSM 23445</strain>
    </source>
</reference>
<dbReference type="InterPro" id="IPR034686">
    <property type="entry name" value="Terpene_cyclase-like_2"/>
</dbReference>
<dbReference type="Gene3D" id="2.60.120.10">
    <property type="entry name" value="Jelly Rolls"/>
    <property type="match status" value="1"/>
</dbReference>